<organism evidence="1 2">
    <name type="scientific">Peptostreptococcus russellii</name>
    <dbReference type="NCBI Taxonomy" id="215200"/>
    <lineage>
        <taxon>Bacteria</taxon>
        <taxon>Bacillati</taxon>
        <taxon>Bacillota</taxon>
        <taxon>Clostridia</taxon>
        <taxon>Peptostreptococcales</taxon>
        <taxon>Peptostreptococcaceae</taxon>
        <taxon>Peptostreptococcus</taxon>
    </lineage>
</organism>
<name>A0A2P7Q0Z7_9FIRM</name>
<dbReference type="RefSeq" id="WP_106776378.1">
    <property type="nucleotide sequence ID" value="NZ_JYGE01000003.1"/>
</dbReference>
<reference evidence="1" key="1">
    <citation type="thesis" date="2015" institute="Rutgers" country="The State University of New Jersey, 14 College Farm Rd., New Brunswick, NJ, USA">
        <title>Ammonia toxicity in bacteria and its implications for treatment of and resource recovery from highly nitrogenous organic wastes.</title>
        <authorList>
            <person name="Luther A.K."/>
        </authorList>
    </citation>
    <scope>NUCLEOTIDE SEQUENCE</scope>
    <source>
        <strain evidence="1">RT-10B</strain>
    </source>
</reference>
<evidence type="ECO:0000313" key="2">
    <source>
        <dbReference type="Proteomes" id="UP000241434"/>
    </source>
</evidence>
<dbReference type="Proteomes" id="UP000241434">
    <property type="component" value="Unassembled WGS sequence"/>
</dbReference>
<evidence type="ECO:0000313" key="1">
    <source>
        <dbReference type="EMBL" id="PSJ31641.1"/>
    </source>
</evidence>
<gene>
    <name evidence="1" type="ORF">UF10_03135</name>
</gene>
<dbReference type="AlphaFoldDB" id="A0A2P7Q0Z7"/>
<keyword evidence="2" id="KW-1185">Reference proteome</keyword>
<proteinExistence type="predicted"/>
<accession>A0A2P7Q0Z7</accession>
<protein>
    <submittedName>
        <fullName evidence="1">Uncharacterized protein</fullName>
    </submittedName>
</protein>
<dbReference type="EMBL" id="JYGE01000003">
    <property type="protein sequence ID" value="PSJ31641.1"/>
    <property type="molecule type" value="Genomic_DNA"/>
</dbReference>
<dbReference type="OrthoDB" id="2960625at2"/>
<comment type="caution">
    <text evidence="1">The sequence shown here is derived from an EMBL/GenBank/DDBJ whole genome shotgun (WGS) entry which is preliminary data.</text>
</comment>
<sequence>MLKLGEKIIFSIKSGFSLNGGYDYNLDDKCLQLTNLGNIYVSKVDCLPEECSDFIMYDYSEEGINLYSELDGESINIISEELPFKLIEGNHKTEIKLSLIMILDFEEFAKIDEEIKNMIFDFRQGDIIMTADGKHIFAGELEKEDARLIFNSGRNRFELNFEDVESFSESFNRINFKGYFYMDTNSIVMRNISFVGAIEQYLLPRDFEKILSENKKIGRLPKEDPVVFCKVTGRIKEKTYLSKNMFLINHDDLFVFYEKKQKNEVICKEISNFTKYDLGNGNYIIYDGDDVYNMYINKNDAEMVGFNSMGEINEKYIGYTEGMRPFFIEIDKDLIKIGNSKENSVLNIKKEEISEINIHEEKKTVNENLINIQIRYANKKVNLNLSRKLVPELIDDVFSGYQNSLFDYVSVEESYLNWVKTVSDMVVYNLFGEIYGLSGKLPMGRPENYDTLEWVDFINDFHEEIESQKRNTDEITVYLTDILEKNELKYFKGLGKECDTSSLEKLSSLLIEMRRDLNYDLNDILKKFEMLDYLILPKNMRKSSIRLLKESQIYQIEYFGKMALKKIRHLIYAMLPYYIEKTIKSIFEIYFKIYENYEGIDEIELKTELMNRIKSAYIFKQFSISEESCVLRKDAIDDLYSLVKFSSMRIDSEFYYTGGYR</sequence>